<comment type="caution">
    <text evidence="1">The sequence shown here is derived from an EMBL/GenBank/DDBJ whole genome shotgun (WGS) entry which is preliminary data.</text>
</comment>
<organism evidence="1 2">
    <name type="scientific">Halorhodospira neutriphila</name>
    <dbReference type="NCBI Taxonomy" id="168379"/>
    <lineage>
        <taxon>Bacteria</taxon>
        <taxon>Pseudomonadati</taxon>
        <taxon>Pseudomonadota</taxon>
        <taxon>Gammaproteobacteria</taxon>
        <taxon>Chromatiales</taxon>
        <taxon>Ectothiorhodospiraceae</taxon>
        <taxon>Halorhodospira</taxon>
    </lineage>
</organism>
<dbReference type="Pfam" id="PF01899">
    <property type="entry name" value="MNHE"/>
    <property type="match status" value="1"/>
</dbReference>
<reference evidence="1 2" key="1">
    <citation type="journal article" date="2020" name="Microorganisms">
        <title>Osmotic Adaptation and Compatible Solute Biosynthesis of Phototrophic Bacteria as Revealed from Genome Analyses.</title>
        <authorList>
            <person name="Imhoff J.F."/>
            <person name="Rahn T."/>
            <person name="Kunzel S."/>
            <person name="Keller A."/>
            <person name="Neulinger S.C."/>
        </authorList>
    </citation>
    <scope>NUCLEOTIDE SEQUENCE [LARGE SCALE GENOMIC DNA]</scope>
    <source>
        <strain evidence="1 2">DSM 15116</strain>
    </source>
</reference>
<protein>
    <recommendedName>
        <fullName evidence="3">Na+/H+ antiporter subunit E</fullName>
    </recommendedName>
</protein>
<accession>A0ABS1EBW2</accession>
<dbReference type="InterPro" id="IPR002758">
    <property type="entry name" value="Cation_antiport_E"/>
</dbReference>
<sequence>LFLGRSLLGALDIGYRAVHPRMPLHPAWLTYPLALPDGEPRVVLLAAVSLLPGTLAADLRGSTLVVHALVPGARDEVRALEARVARVYGMDSSGGAAVAGPA</sequence>
<proteinExistence type="predicted"/>
<keyword evidence="2" id="KW-1185">Reference proteome</keyword>
<dbReference type="RefSeq" id="WP_200261433.1">
    <property type="nucleotide sequence ID" value="NZ_NRSH01000256.1"/>
</dbReference>
<feature type="non-terminal residue" evidence="1">
    <location>
        <position position="1"/>
    </location>
</feature>
<dbReference type="EMBL" id="NRSH01000256">
    <property type="protein sequence ID" value="MBK1727735.1"/>
    <property type="molecule type" value="Genomic_DNA"/>
</dbReference>
<gene>
    <name evidence="1" type="ORF">CKO13_12110</name>
</gene>
<evidence type="ECO:0008006" key="3">
    <source>
        <dbReference type="Google" id="ProtNLM"/>
    </source>
</evidence>
<name>A0ABS1EBW2_9GAMM</name>
<evidence type="ECO:0000313" key="1">
    <source>
        <dbReference type="EMBL" id="MBK1727735.1"/>
    </source>
</evidence>
<dbReference type="Proteomes" id="UP000738126">
    <property type="component" value="Unassembled WGS sequence"/>
</dbReference>
<evidence type="ECO:0000313" key="2">
    <source>
        <dbReference type="Proteomes" id="UP000738126"/>
    </source>
</evidence>